<evidence type="ECO:0000313" key="7">
    <source>
        <dbReference type="EMBL" id="NYG37251.1"/>
    </source>
</evidence>
<dbReference type="InterPro" id="IPR023772">
    <property type="entry name" value="DNA-bd_HTH_TetR-type_CS"/>
</dbReference>
<dbReference type="PROSITE" id="PS50977">
    <property type="entry name" value="HTH_TETR_2"/>
    <property type="match status" value="1"/>
</dbReference>
<keyword evidence="3 5" id="KW-0238">DNA-binding</keyword>
<dbReference type="SUPFAM" id="SSF46689">
    <property type="entry name" value="Homeodomain-like"/>
    <property type="match status" value="1"/>
</dbReference>
<dbReference type="SUPFAM" id="SSF48498">
    <property type="entry name" value="Tetracyclin repressor-like, C-terminal domain"/>
    <property type="match status" value="1"/>
</dbReference>
<dbReference type="PANTHER" id="PTHR30055:SF228">
    <property type="entry name" value="TRANSCRIPTIONAL REGULATOR-RELATED"/>
    <property type="match status" value="1"/>
</dbReference>
<reference evidence="7 8" key="1">
    <citation type="submission" date="2020-07" db="EMBL/GenBank/DDBJ databases">
        <title>Sequencing the genomes of 1000 actinobacteria strains.</title>
        <authorList>
            <person name="Klenk H.-P."/>
        </authorList>
    </citation>
    <scope>NUCLEOTIDE SEQUENCE [LARGE SCALE GENOMIC DNA]</scope>
    <source>
        <strain evidence="7 8">DSM 24723</strain>
    </source>
</reference>
<keyword evidence="2" id="KW-0805">Transcription regulation</keyword>
<keyword evidence="4" id="KW-0804">Transcription</keyword>
<protein>
    <submittedName>
        <fullName evidence="7">AcrR family transcriptional regulator</fullName>
    </submittedName>
</protein>
<sequence>MPKIVDHEARRGLIAAAFADVARRDGIAAASVRTVAAEAGLSPGALRHYFDSQAGLVRFVAEHLTSGVAVRVQDRMALVEVTDRADPVEISGVLEEIVPLDERRRAEFDVWHAMAVGARSDPALAALSEDSWRSIRRVCRWVVERTEVSTSDAEAAVVDLHALVDGLALQLSLYPALVTPEEARSVLRRRVGSLADTTPRSRPR</sequence>
<dbReference type="RefSeq" id="WP_179462652.1">
    <property type="nucleotide sequence ID" value="NZ_JACBZX010000001.1"/>
</dbReference>
<dbReference type="InterPro" id="IPR039538">
    <property type="entry name" value="BetI_C"/>
</dbReference>
<accession>A0A852XFN4</accession>
<evidence type="ECO:0000256" key="1">
    <source>
        <dbReference type="ARBA" id="ARBA00022491"/>
    </source>
</evidence>
<dbReference type="InterPro" id="IPR009057">
    <property type="entry name" value="Homeodomain-like_sf"/>
</dbReference>
<evidence type="ECO:0000256" key="4">
    <source>
        <dbReference type="ARBA" id="ARBA00023163"/>
    </source>
</evidence>
<keyword evidence="8" id="KW-1185">Reference proteome</keyword>
<feature type="DNA-binding region" description="H-T-H motif" evidence="5">
    <location>
        <begin position="31"/>
        <end position="50"/>
    </location>
</feature>
<proteinExistence type="predicted"/>
<dbReference type="Gene3D" id="1.10.357.10">
    <property type="entry name" value="Tetracycline Repressor, domain 2"/>
    <property type="match status" value="1"/>
</dbReference>
<comment type="caution">
    <text evidence="7">The sequence shown here is derived from an EMBL/GenBank/DDBJ whole genome shotgun (WGS) entry which is preliminary data.</text>
</comment>
<dbReference type="EMBL" id="JACBZX010000001">
    <property type="protein sequence ID" value="NYG37251.1"/>
    <property type="molecule type" value="Genomic_DNA"/>
</dbReference>
<dbReference type="Pfam" id="PF00440">
    <property type="entry name" value="TetR_N"/>
    <property type="match status" value="1"/>
</dbReference>
<dbReference type="AlphaFoldDB" id="A0A852XFN4"/>
<evidence type="ECO:0000259" key="6">
    <source>
        <dbReference type="PROSITE" id="PS50977"/>
    </source>
</evidence>
<keyword evidence="1" id="KW-0678">Repressor</keyword>
<dbReference type="InterPro" id="IPR050109">
    <property type="entry name" value="HTH-type_TetR-like_transc_reg"/>
</dbReference>
<dbReference type="Proteomes" id="UP000592181">
    <property type="component" value="Unassembled WGS sequence"/>
</dbReference>
<evidence type="ECO:0000256" key="3">
    <source>
        <dbReference type="ARBA" id="ARBA00023125"/>
    </source>
</evidence>
<gene>
    <name evidence="7" type="ORF">BJY28_001720</name>
</gene>
<organism evidence="7 8">
    <name type="scientific">Janibacter alkaliphilus</name>
    <dbReference type="NCBI Taxonomy" id="1069963"/>
    <lineage>
        <taxon>Bacteria</taxon>
        <taxon>Bacillati</taxon>
        <taxon>Actinomycetota</taxon>
        <taxon>Actinomycetes</taxon>
        <taxon>Micrococcales</taxon>
        <taxon>Intrasporangiaceae</taxon>
        <taxon>Janibacter</taxon>
    </lineage>
</organism>
<dbReference type="PROSITE" id="PS01081">
    <property type="entry name" value="HTH_TETR_1"/>
    <property type="match status" value="1"/>
</dbReference>
<feature type="domain" description="HTH tetR-type" evidence="6">
    <location>
        <begin position="8"/>
        <end position="68"/>
    </location>
</feature>
<evidence type="ECO:0000256" key="2">
    <source>
        <dbReference type="ARBA" id="ARBA00023015"/>
    </source>
</evidence>
<dbReference type="Pfam" id="PF13977">
    <property type="entry name" value="TetR_C_6"/>
    <property type="match status" value="1"/>
</dbReference>
<evidence type="ECO:0000256" key="5">
    <source>
        <dbReference type="PROSITE-ProRule" id="PRU00335"/>
    </source>
</evidence>
<name>A0A852XFN4_9MICO</name>
<dbReference type="InterPro" id="IPR001647">
    <property type="entry name" value="HTH_TetR"/>
</dbReference>
<dbReference type="GO" id="GO:0003700">
    <property type="term" value="F:DNA-binding transcription factor activity"/>
    <property type="evidence" value="ECO:0007669"/>
    <property type="project" value="TreeGrafter"/>
</dbReference>
<dbReference type="InterPro" id="IPR036271">
    <property type="entry name" value="Tet_transcr_reg_TetR-rel_C_sf"/>
</dbReference>
<dbReference type="PANTHER" id="PTHR30055">
    <property type="entry name" value="HTH-TYPE TRANSCRIPTIONAL REGULATOR RUTR"/>
    <property type="match status" value="1"/>
</dbReference>
<dbReference type="GO" id="GO:0000976">
    <property type="term" value="F:transcription cis-regulatory region binding"/>
    <property type="evidence" value="ECO:0007669"/>
    <property type="project" value="TreeGrafter"/>
</dbReference>
<evidence type="ECO:0000313" key="8">
    <source>
        <dbReference type="Proteomes" id="UP000592181"/>
    </source>
</evidence>